<reference evidence="1" key="1">
    <citation type="submission" date="2020-05" db="EMBL/GenBank/DDBJ databases">
        <title>Large-scale comparative analyses of tick genomes elucidate their genetic diversity and vector capacities.</title>
        <authorList>
            <person name="Jia N."/>
            <person name="Wang J."/>
            <person name="Shi W."/>
            <person name="Du L."/>
            <person name="Sun Y."/>
            <person name="Zhan W."/>
            <person name="Jiang J."/>
            <person name="Wang Q."/>
            <person name="Zhang B."/>
            <person name="Ji P."/>
            <person name="Sakyi L.B."/>
            <person name="Cui X."/>
            <person name="Yuan T."/>
            <person name="Jiang B."/>
            <person name="Yang W."/>
            <person name="Lam T.T.-Y."/>
            <person name="Chang Q."/>
            <person name="Ding S."/>
            <person name="Wang X."/>
            <person name="Zhu J."/>
            <person name="Ruan X."/>
            <person name="Zhao L."/>
            <person name="Wei J."/>
            <person name="Que T."/>
            <person name="Du C."/>
            <person name="Cheng J."/>
            <person name="Dai P."/>
            <person name="Han X."/>
            <person name="Huang E."/>
            <person name="Gao Y."/>
            <person name="Liu J."/>
            <person name="Shao H."/>
            <person name="Ye R."/>
            <person name="Li L."/>
            <person name="Wei W."/>
            <person name="Wang X."/>
            <person name="Wang C."/>
            <person name="Yang T."/>
            <person name="Huo Q."/>
            <person name="Li W."/>
            <person name="Guo W."/>
            <person name="Chen H."/>
            <person name="Zhou L."/>
            <person name="Ni X."/>
            <person name="Tian J."/>
            <person name="Zhou Y."/>
            <person name="Sheng Y."/>
            <person name="Liu T."/>
            <person name="Pan Y."/>
            <person name="Xia L."/>
            <person name="Li J."/>
            <person name="Zhao F."/>
            <person name="Cao W."/>
        </authorList>
    </citation>
    <scope>NUCLEOTIDE SEQUENCE</scope>
    <source>
        <strain evidence="1">Hyas-2018</strain>
    </source>
</reference>
<keyword evidence="2" id="KW-1185">Reference proteome</keyword>
<evidence type="ECO:0000313" key="1">
    <source>
        <dbReference type="EMBL" id="KAH6922699.1"/>
    </source>
</evidence>
<evidence type="ECO:0000313" key="2">
    <source>
        <dbReference type="Proteomes" id="UP000821845"/>
    </source>
</evidence>
<accession>A0ACB7RMP7</accession>
<organism evidence="1 2">
    <name type="scientific">Hyalomma asiaticum</name>
    <name type="common">Tick</name>
    <dbReference type="NCBI Taxonomy" id="266040"/>
    <lineage>
        <taxon>Eukaryota</taxon>
        <taxon>Metazoa</taxon>
        <taxon>Ecdysozoa</taxon>
        <taxon>Arthropoda</taxon>
        <taxon>Chelicerata</taxon>
        <taxon>Arachnida</taxon>
        <taxon>Acari</taxon>
        <taxon>Parasitiformes</taxon>
        <taxon>Ixodida</taxon>
        <taxon>Ixodoidea</taxon>
        <taxon>Ixodidae</taxon>
        <taxon>Hyalomminae</taxon>
        <taxon>Hyalomma</taxon>
    </lineage>
</organism>
<proteinExistence type="predicted"/>
<comment type="caution">
    <text evidence="1">The sequence shown here is derived from an EMBL/GenBank/DDBJ whole genome shotgun (WGS) entry which is preliminary data.</text>
</comment>
<dbReference type="Proteomes" id="UP000821845">
    <property type="component" value="Chromosome 9"/>
</dbReference>
<sequence length="750" mass="82890">MGVLPEIARAVDDMEWTLPTDVQAEAVPLILGGGDVLMAAETGSGKTGAFCLPILQIVWETLKDDELGRGKKAAAGAKPTASTKWAMSFFDRGSALAVSPDGLTTQSRDQKGWHGCRGTKGVQYRGKYYYEAKVTDEGLCRVGWSTQAAALDLGTDKQGFGFGGTGKKSFGKQFDSYGEPFGMHDVIGCYIDLDNGSIKFSKNGTVFEEAFQIPQNLKRCPMFPAVVLKNAEMEFNFGATPFKHPPSDGYIAVSSAPKECVAESTVTGTSVGAPKSVKNAPQAIIIEPSRELAEQTLKCITSFKKYLKDPVVRICSNRQSRLPSCLGDAGSCWSLEVSPAKEQIETLRNGVDIVVGTPGRLEDLISTGELSLTQVRFFVLDEADGLLNQGNNDLINRIHRQIPQITAEGRRLQMVVCSATLHSFEVKKLAERLMHFPTWVDLKGEDSVPETVHHVVCIVDPRKDTSWMNVSRHIMTDQVHERDNVRPGANTPETLSEAVKILKGEYTVRAIQQQNMDQGIIFCRTKLDCDNLENYLNHLGKGSRGKDNPFSCVCLHGDRKPQERKANLETFKRGGVKFLICTDVAARGIDITGVPFVINVTLPDEKSNYVHRIGRVGRAERMGLAISLVAAVPEKVWYHSNCSSKGRNCFNTNLTDRGGCCIWYNEPQYLADIEDHLNVTIQQVEPDLKIPADEFDGKVVYGQKRREMGSNYATHTAQMAPAVQELAQLEKKSQSIFIERYYLKDQSFLR</sequence>
<name>A0ACB7RMP7_HYAAI</name>
<dbReference type="EMBL" id="CM023489">
    <property type="protein sequence ID" value="KAH6922699.1"/>
    <property type="molecule type" value="Genomic_DNA"/>
</dbReference>
<protein>
    <submittedName>
        <fullName evidence="1">Uncharacterized protein</fullName>
    </submittedName>
</protein>
<gene>
    <name evidence="1" type="ORF">HPB50_018315</name>
</gene>